<sequence length="120" mass="12928">PNNYIVNNILGNFEHYLSQMGKYVGGNPFALSNKPVLFMVDNVPDAVNPIKAALAYHQVAGSTTLSVSVSSGRFAAISALSPHQIISVVNWASSTPILILEPEMTMTYNVFAFGVNDPKD</sequence>
<keyword evidence="2" id="KW-1185">Reference proteome</keyword>
<gene>
    <name evidence="1" type="ORF">DFH08DRAFT_1044355</name>
</gene>
<dbReference type="Proteomes" id="UP001218218">
    <property type="component" value="Unassembled WGS sequence"/>
</dbReference>
<comment type="caution">
    <text evidence="1">The sequence shown here is derived from an EMBL/GenBank/DDBJ whole genome shotgun (WGS) entry which is preliminary data.</text>
</comment>
<evidence type="ECO:0000313" key="1">
    <source>
        <dbReference type="EMBL" id="KAJ7312361.1"/>
    </source>
</evidence>
<organism evidence="1 2">
    <name type="scientific">Mycena albidolilacea</name>
    <dbReference type="NCBI Taxonomy" id="1033008"/>
    <lineage>
        <taxon>Eukaryota</taxon>
        <taxon>Fungi</taxon>
        <taxon>Dikarya</taxon>
        <taxon>Basidiomycota</taxon>
        <taxon>Agaricomycotina</taxon>
        <taxon>Agaricomycetes</taxon>
        <taxon>Agaricomycetidae</taxon>
        <taxon>Agaricales</taxon>
        <taxon>Marasmiineae</taxon>
        <taxon>Mycenaceae</taxon>
        <taxon>Mycena</taxon>
    </lineage>
</organism>
<dbReference type="AlphaFoldDB" id="A0AAD6Z8S2"/>
<accession>A0AAD6Z8S2</accession>
<evidence type="ECO:0000313" key="2">
    <source>
        <dbReference type="Proteomes" id="UP001218218"/>
    </source>
</evidence>
<feature type="non-terminal residue" evidence="1">
    <location>
        <position position="120"/>
    </location>
</feature>
<feature type="non-terminal residue" evidence="1">
    <location>
        <position position="1"/>
    </location>
</feature>
<reference evidence="1" key="1">
    <citation type="submission" date="2023-03" db="EMBL/GenBank/DDBJ databases">
        <title>Massive genome expansion in bonnet fungi (Mycena s.s.) driven by repeated elements and novel gene families across ecological guilds.</title>
        <authorList>
            <consortium name="Lawrence Berkeley National Laboratory"/>
            <person name="Harder C.B."/>
            <person name="Miyauchi S."/>
            <person name="Viragh M."/>
            <person name="Kuo A."/>
            <person name="Thoen E."/>
            <person name="Andreopoulos B."/>
            <person name="Lu D."/>
            <person name="Skrede I."/>
            <person name="Drula E."/>
            <person name="Henrissat B."/>
            <person name="Morin E."/>
            <person name="Kohler A."/>
            <person name="Barry K."/>
            <person name="LaButti K."/>
            <person name="Morin E."/>
            <person name="Salamov A."/>
            <person name="Lipzen A."/>
            <person name="Mereny Z."/>
            <person name="Hegedus B."/>
            <person name="Baldrian P."/>
            <person name="Stursova M."/>
            <person name="Weitz H."/>
            <person name="Taylor A."/>
            <person name="Grigoriev I.V."/>
            <person name="Nagy L.G."/>
            <person name="Martin F."/>
            <person name="Kauserud H."/>
        </authorList>
    </citation>
    <scope>NUCLEOTIDE SEQUENCE</scope>
    <source>
        <strain evidence="1">CBHHK002</strain>
    </source>
</reference>
<name>A0AAD6Z8S2_9AGAR</name>
<proteinExistence type="predicted"/>
<protein>
    <submittedName>
        <fullName evidence="1">Uncharacterized protein</fullName>
    </submittedName>
</protein>
<dbReference type="EMBL" id="JARIHO010000072">
    <property type="protein sequence ID" value="KAJ7312361.1"/>
    <property type="molecule type" value="Genomic_DNA"/>
</dbReference>